<protein>
    <submittedName>
        <fullName evidence="3">Sensor domain-containing protein</fullName>
    </submittedName>
</protein>
<feature type="domain" description="DUF5642" evidence="2">
    <location>
        <begin position="40"/>
        <end position="189"/>
    </location>
</feature>
<evidence type="ECO:0000259" key="2">
    <source>
        <dbReference type="Pfam" id="PF18702"/>
    </source>
</evidence>
<evidence type="ECO:0000313" key="4">
    <source>
        <dbReference type="Proteomes" id="UP001432000"/>
    </source>
</evidence>
<dbReference type="RefSeq" id="WP_338893338.1">
    <property type="nucleotide sequence ID" value="NZ_CP147846.1"/>
</dbReference>
<dbReference type="Pfam" id="PF18702">
    <property type="entry name" value="DUF5642"/>
    <property type="match status" value="1"/>
</dbReference>
<organism evidence="3 4">
    <name type="scientific">Rhodococcus sovatensis</name>
    <dbReference type="NCBI Taxonomy" id="1805840"/>
    <lineage>
        <taxon>Bacteria</taxon>
        <taxon>Bacillati</taxon>
        <taxon>Actinomycetota</taxon>
        <taxon>Actinomycetes</taxon>
        <taxon>Mycobacteriales</taxon>
        <taxon>Nocardiaceae</taxon>
        <taxon>Rhodococcus</taxon>
    </lineage>
</organism>
<gene>
    <name evidence="3" type="ORF">WDS16_10895</name>
</gene>
<reference evidence="3 4" key="1">
    <citation type="submission" date="2024-03" db="EMBL/GenBank/DDBJ databases">
        <title>Natural products discovery in diverse microorganisms through a two-stage MS feature dereplication strategy.</title>
        <authorList>
            <person name="Zhang R."/>
        </authorList>
    </citation>
    <scope>NUCLEOTIDE SEQUENCE [LARGE SCALE GENOMIC DNA]</scope>
    <source>
        <strain evidence="3 4">18930</strain>
    </source>
</reference>
<evidence type="ECO:0000313" key="3">
    <source>
        <dbReference type="EMBL" id="WXG71642.1"/>
    </source>
</evidence>
<accession>A0ABZ2PR20</accession>
<keyword evidence="4" id="KW-1185">Reference proteome</keyword>
<name>A0ABZ2PR20_9NOCA</name>
<sequence>MTLAGCGSDVAGTPEPVGQGEVSATPSGGDDLDALLVDASVFPPQYDAIVLPPQAIAQASPDLTGIPAGAEVSPAGCKPKDVQPGSASMIVGTDNANRATISVELTSVDEPLSVREEQLSGCTEVQATKSGATSTIRSTVTPAPPIDADETLAVRQTVASGTGTDSVTQSMLTLMAQVGDVRIAATYMSFDSESTDPATLDEVFTAAVQKVKAG</sequence>
<proteinExistence type="predicted"/>
<dbReference type="InterPro" id="IPR041313">
    <property type="entry name" value="DUF5642"/>
</dbReference>
<dbReference type="EMBL" id="CP147846">
    <property type="protein sequence ID" value="WXG71642.1"/>
    <property type="molecule type" value="Genomic_DNA"/>
</dbReference>
<dbReference type="Proteomes" id="UP001432000">
    <property type="component" value="Chromosome"/>
</dbReference>
<evidence type="ECO:0000256" key="1">
    <source>
        <dbReference type="SAM" id="MobiDB-lite"/>
    </source>
</evidence>
<feature type="region of interest" description="Disordered" evidence="1">
    <location>
        <begin position="1"/>
        <end position="27"/>
    </location>
</feature>